<evidence type="ECO:0000256" key="1">
    <source>
        <dbReference type="ARBA" id="ARBA00000013"/>
    </source>
</evidence>
<protein>
    <recommendedName>
        <fullName evidence="19">Bifunctional NAD(P)H-hydrate repair enzyme</fullName>
    </recommendedName>
    <alternativeName>
        <fullName evidence="19">Nicotinamide nucleotide repair protein</fullName>
    </alternativeName>
    <domain>
        <recommendedName>
            <fullName evidence="19">ADP-dependent (S)-NAD(P)H-hydrate dehydratase</fullName>
            <ecNumber evidence="19">4.2.1.136</ecNumber>
        </recommendedName>
        <alternativeName>
            <fullName evidence="19">ADP-dependent NAD(P)HX dehydratase</fullName>
        </alternativeName>
    </domain>
    <domain>
        <recommendedName>
            <fullName evidence="19">NAD(P)H-hydrate epimerase</fullName>
            <ecNumber evidence="19">5.1.99.6</ecNumber>
        </recommendedName>
    </domain>
</protein>
<dbReference type="InterPro" id="IPR036652">
    <property type="entry name" value="YjeF_N_dom_sf"/>
</dbReference>
<keyword evidence="6 17" id="KW-0547">Nucleotide-binding</keyword>
<dbReference type="GO" id="GO:0005524">
    <property type="term" value="F:ATP binding"/>
    <property type="evidence" value="ECO:0007669"/>
    <property type="project" value="UniProtKB-UniRule"/>
</dbReference>
<dbReference type="Pfam" id="PF03853">
    <property type="entry name" value="YjeF_N"/>
    <property type="match status" value="1"/>
</dbReference>
<dbReference type="EC" id="5.1.99.6" evidence="19"/>
<evidence type="ECO:0000256" key="9">
    <source>
        <dbReference type="ARBA" id="ARBA00022958"/>
    </source>
</evidence>
<dbReference type="RefSeq" id="WP_092940139.1">
    <property type="nucleotide sequence ID" value="NZ_FONX01000009.1"/>
</dbReference>
<evidence type="ECO:0000256" key="11">
    <source>
        <dbReference type="ARBA" id="ARBA00023235"/>
    </source>
</evidence>
<dbReference type="SUPFAM" id="SSF53613">
    <property type="entry name" value="Ribokinase-like"/>
    <property type="match status" value="1"/>
</dbReference>
<comment type="function">
    <text evidence="17">Catalyzes the dehydration of the S-form of NAD(P)HX at the expense of ADP, which is converted to AMP. Together with NAD(P)HX epimerase, which catalyzes the epimerization of the S- and R-forms, the enzyme allows the repair of both epimers of NAD(P)HX, a damaged form of NAD(P)H that is a result of enzymatic or heat-dependent hydration.</text>
</comment>
<feature type="binding site" evidence="17">
    <location>
        <position position="455"/>
    </location>
    <ligand>
        <name>(6S)-NADPHX</name>
        <dbReference type="ChEBI" id="CHEBI:64076"/>
    </ligand>
</feature>
<dbReference type="HAMAP" id="MF_01966">
    <property type="entry name" value="NADHX_epimerase"/>
    <property type="match status" value="1"/>
</dbReference>
<evidence type="ECO:0000256" key="3">
    <source>
        <dbReference type="ARBA" id="ARBA00006001"/>
    </source>
</evidence>
<comment type="subunit">
    <text evidence="17">Homotetramer.</text>
</comment>
<dbReference type="InterPro" id="IPR029056">
    <property type="entry name" value="Ribokinase-like"/>
</dbReference>
<sequence>MLQRLAFDRPHPLHDTATTQRLEAAASRSSPAHALMQRAGAAVARLATAIAPHAGTIWLACGPGNNGGDGLEAAALLHQAGHRVVVSWAGRPATAPADALASWQRARDAGVPFQDDAPTDLGPHDLCIDALLGIGLSADRQGRAPQAHLQHLLNRLRTSTAPVLCVDVPSGLISDTGQFAPGLAPSSVRTRPASPRQTLSLLTLHPGLFTGLGRDEAGQVWFDDLGVASMQEPPAAWLSAPARPSTRAHASHKGSHGDVAVVGGEGLSARGMGMTGAALLAASAALHGGAGRVMLSLLDGGALQADLLQPECMLRRFDALALEQATVVCGCGGGQAVRAVLPEVLQRAQRLVLDADALNAVAEDGALQQQLSRRADRHGSGATVITPHPLEAARLLGSDTGSVQADRLQAAAALARRYRCAVVLKGSGSVVAAPGQTPRINPTGNGLLATGGTGDVLAGLLGAALAALPEDEADAAFEAALRACWMHGAAADSWPAGQALTASALARALAP</sequence>
<feature type="binding site" evidence="18">
    <location>
        <begin position="65"/>
        <end position="69"/>
    </location>
    <ligand>
        <name>(6S)-NADPHX</name>
        <dbReference type="ChEBI" id="CHEBI:64076"/>
    </ligand>
</feature>
<comment type="cofactor">
    <cofactor evidence="18 19">
        <name>K(+)</name>
        <dbReference type="ChEBI" id="CHEBI:29103"/>
    </cofactor>
    <text evidence="18 19">Binds 1 potassium ion per subunit.</text>
</comment>
<dbReference type="InterPro" id="IPR030677">
    <property type="entry name" value="Nnr"/>
</dbReference>
<dbReference type="PROSITE" id="PS01050">
    <property type="entry name" value="YJEF_C_2"/>
    <property type="match status" value="1"/>
</dbReference>
<comment type="similarity">
    <text evidence="4 19">In the C-terminal section; belongs to the NnrD/CARKD family.</text>
</comment>
<keyword evidence="9 18" id="KW-0630">Potassium</keyword>
<evidence type="ECO:0000256" key="19">
    <source>
        <dbReference type="PIRNR" id="PIRNR017184"/>
    </source>
</evidence>
<keyword evidence="7 17" id="KW-0067">ATP-binding</keyword>
<dbReference type="EC" id="4.2.1.136" evidence="19"/>
<dbReference type="PROSITE" id="PS51383">
    <property type="entry name" value="YJEF_C_3"/>
    <property type="match status" value="1"/>
</dbReference>
<evidence type="ECO:0000256" key="16">
    <source>
        <dbReference type="ARBA" id="ARBA00049209"/>
    </source>
</evidence>
<evidence type="ECO:0000259" key="20">
    <source>
        <dbReference type="PROSITE" id="PS51383"/>
    </source>
</evidence>
<evidence type="ECO:0000256" key="8">
    <source>
        <dbReference type="ARBA" id="ARBA00022857"/>
    </source>
</evidence>
<keyword evidence="11 18" id="KW-0413">Isomerase</keyword>
<evidence type="ECO:0000256" key="13">
    <source>
        <dbReference type="ARBA" id="ARBA00023268"/>
    </source>
</evidence>
<keyword evidence="23" id="KW-1185">Reference proteome</keyword>
<feature type="binding site" evidence="18">
    <location>
        <position position="66"/>
    </location>
    <ligand>
        <name>K(+)</name>
        <dbReference type="ChEBI" id="CHEBI:29103"/>
    </ligand>
</feature>
<evidence type="ECO:0000256" key="10">
    <source>
        <dbReference type="ARBA" id="ARBA00023027"/>
    </source>
</evidence>
<dbReference type="PIRSF" id="PIRSF017184">
    <property type="entry name" value="Nnr"/>
    <property type="match status" value="1"/>
</dbReference>
<evidence type="ECO:0000256" key="6">
    <source>
        <dbReference type="ARBA" id="ARBA00022741"/>
    </source>
</evidence>
<comment type="catalytic activity">
    <reaction evidence="16 17 19">
        <text>(6S)-NADPHX + ADP = AMP + phosphate + NADPH + H(+)</text>
        <dbReference type="Rhea" id="RHEA:32235"/>
        <dbReference type="ChEBI" id="CHEBI:15378"/>
        <dbReference type="ChEBI" id="CHEBI:43474"/>
        <dbReference type="ChEBI" id="CHEBI:57783"/>
        <dbReference type="ChEBI" id="CHEBI:64076"/>
        <dbReference type="ChEBI" id="CHEBI:456215"/>
        <dbReference type="ChEBI" id="CHEBI:456216"/>
        <dbReference type="EC" id="4.2.1.136"/>
    </reaction>
</comment>
<comment type="similarity">
    <text evidence="18">Belongs to the NnrE/AIBP family.</text>
</comment>
<feature type="domain" description="YjeF N-terminal" evidence="21">
    <location>
        <begin position="19"/>
        <end position="233"/>
    </location>
</feature>
<evidence type="ECO:0000256" key="14">
    <source>
        <dbReference type="ARBA" id="ARBA00025153"/>
    </source>
</evidence>
<evidence type="ECO:0000256" key="18">
    <source>
        <dbReference type="HAMAP-Rule" id="MF_01966"/>
    </source>
</evidence>
<comment type="function">
    <text evidence="14 19">Bifunctional enzyme that catalyzes the epimerization of the S- and R-forms of NAD(P)HX and the dehydration of the S-form of NAD(P)HX at the expense of ADP, which is converted to AMP. This allows the repair of both epimers of NAD(P)HX, a damaged form of NAD(P)H that is a result of enzymatic or heat-dependent hydration.</text>
</comment>
<dbReference type="GO" id="GO:0052856">
    <property type="term" value="F:NAD(P)HX epimerase activity"/>
    <property type="evidence" value="ECO:0007669"/>
    <property type="project" value="UniProtKB-UniRule"/>
</dbReference>
<evidence type="ECO:0000313" key="23">
    <source>
        <dbReference type="Proteomes" id="UP000199119"/>
    </source>
</evidence>
<comment type="cofactor">
    <cofactor evidence="17">
        <name>Mg(2+)</name>
        <dbReference type="ChEBI" id="CHEBI:18420"/>
    </cofactor>
</comment>
<dbReference type="Proteomes" id="UP000199119">
    <property type="component" value="Unassembled WGS sequence"/>
</dbReference>
<keyword evidence="12 17" id="KW-0456">Lyase</keyword>
<dbReference type="Pfam" id="PF01256">
    <property type="entry name" value="Carb_kinase"/>
    <property type="match status" value="1"/>
</dbReference>
<keyword evidence="5 18" id="KW-0479">Metal-binding</keyword>
<feature type="binding site" evidence="17">
    <location>
        <position position="332"/>
    </location>
    <ligand>
        <name>(6S)-NADPHX</name>
        <dbReference type="ChEBI" id="CHEBI:64076"/>
    </ligand>
</feature>
<feature type="binding site" evidence="17">
    <location>
        <position position="454"/>
    </location>
    <ligand>
        <name>AMP</name>
        <dbReference type="ChEBI" id="CHEBI:456215"/>
    </ligand>
</feature>
<dbReference type="CDD" id="cd01171">
    <property type="entry name" value="YXKO-related"/>
    <property type="match status" value="1"/>
</dbReference>
<name>A0A1I2F4U9_9BURK</name>
<dbReference type="GO" id="GO:0110051">
    <property type="term" value="P:metabolite repair"/>
    <property type="evidence" value="ECO:0007669"/>
    <property type="project" value="TreeGrafter"/>
</dbReference>
<feature type="binding site" evidence="17">
    <location>
        <position position="277"/>
    </location>
    <ligand>
        <name>(6S)-NADPHX</name>
        <dbReference type="ChEBI" id="CHEBI:64076"/>
    </ligand>
</feature>
<comment type="catalytic activity">
    <reaction evidence="1 18 19">
        <text>(6R)-NADHX = (6S)-NADHX</text>
        <dbReference type="Rhea" id="RHEA:32215"/>
        <dbReference type="ChEBI" id="CHEBI:64074"/>
        <dbReference type="ChEBI" id="CHEBI:64075"/>
        <dbReference type="EC" id="5.1.99.6"/>
    </reaction>
</comment>
<feature type="binding site" evidence="17">
    <location>
        <begin position="425"/>
        <end position="429"/>
    </location>
    <ligand>
        <name>AMP</name>
        <dbReference type="ChEBI" id="CHEBI:456215"/>
    </ligand>
</feature>
<keyword evidence="22" id="KW-0418">Kinase</keyword>
<evidence type="ECO:0000256" key="7">
    <source>
        <dbReference type="ARBA" id="ARBA00022840"/>
    </source>
</evidence>
<dbReference type="GO" id="GO:0046872">
    <property type="term" value="F:metal ion binding"/>
    <property type="evidence" value="ECO:0007669"/>
    <property type="project" value="UniProtKB-UniRule"/>
</dbReference>
<dbReference type="HAMAP" id="MF_01965">
    <property type="entry name" value="NADHX_dehydratase"/>
    <property type="match status" value="1"/>
</dbReference>
<evidence type="ECO:0000259" key="21">
    <source>
        <dbReference type="PROSITE" id="PS51385"/>
    </source>
</evidence>
<evidence type="ECO:0000256" key="4">
    <source>
        <dbReference type="ARBA" id="ARBA00009524"/>
    </source>
</evidence>
<comment type="catalytic activity">
    <reaction evidence="2 18 19">
        <text>(6R)-NADPHX = (6S)-NADPHX</text>
        <dbReference type="Rhea" id="RHEA:32227"/>
        <dbReference type="ChEBI" id="CHEBI:64076"/>
        <dbReference type="ChEBI" id="CHEBI:64077"/>
        <dbReference type="EC" id="5.1.99.6"/>
    </reaction>
</comment>
<dbReference type="GO" id="GO:0052855">
    <property type="term" value="F:ADP-dependent NAD(P)H-hydrate dehydratase activity"/>
    <property type="evidence" value="ECO:0007669"/>
    <property type="project" value="UniProtKB-UniRule"/>
</dbReference>
<dbReference type="SUPFAM" id="SSF64153">
    <property type="entry name" value="YjeF N-terminal domain-like"/>
    <property type="match status" value="1"/>
</dbReference>
<feature type="binding site" evidence="18">
    <location>
        <position position="167"/>
    </location>
    <ligand>
        <name>(6S)-NADPHX</name>
        <dbReference type="ChEBI" id="CHEBI:64076"/>
    </ligand>
</feature>
<comment type="catalytic activity">
    <reaction evidence="15 17 19">
        <text>(6S)-NADHX + ADP = AMP + phosphate + NADH + H(+)</text>
        <dbReference type="Rhea" id="RHEA:32223"/>
        <dbReference type="ChEBI" id="CHEBI:15378"/>
        <dbReference type="ChEBI" id="CHEBI:43474"/>
        <dbReference type="ChEBI" id="CHEBI:57945"/>
        <dbReference type="ChEBI" id="CHEBI:64074"/>
        <dbReference type="ChEBI" id="CHEBI:456215"/>
        <dbReference type="ChEBI" id="CHEBI:456216"/>
        <dbReference type="EC" id="4.2.1.136"/>
    </reaction>
</comment>
<keyword evidence="8 17" id="KW-0521">NADP</keyword>
<keyword evidence="10 17" id="KW-0520">NAD</keyword>
<evidence type="ECO:0000313" key="22">
    <source>
        <dbReference type="EMBL" id="SFF00175.1"/>
    </source>
</evidence>
<comment type="caution">
    <text evidence="18">Lacks conserved residue(s) required for the propagation of feature annotation.</text>
</comment>
<feature type="binding site" evidence="18">
    <location>
        <position position="129"/>
    </location>
    <ligand>
        <name>K(+)</name>
        <dbReference type="ChEBI" id="CHEBI:29103"/>
    </ligand>
</feature>
<dbReference type="AlphaFoldDB" id="A0A1I2F4U9"/>
<evidence type="ECO:0000256" key="12">
    <source>
        <dbReference type="ARBA" id="ARBA00023239"/>
    </source>
</evidence>
<feature type="binding site" evidence="17">
    <location>
        <position position="388"/>
    </location>
    <ligand>
        <name>(6S)-NADPHX</name>
        <dbReference type="ChEBI" id="CHEBI:64076"/>
    </ligand>
</feature>
<dbReference type="Gene3D" id="3.40.1190.20">
    <property type="match status" value="1"/>
</dbReference>
<dbReference type="PANTHER" id="PTHR12592">
    <property type="entry name" value="ATP-DEPENDENT (S)-NAD(P)H-HYDRATE DEHYDRATASE FAMILY MEMBER"/>
    <property type="match status" value="1"/>
</dbReference>
<dbReference type="OrthoDB" id="9806925at2"/>
<dbReference type="GO" id="GO:0046496">
    <property type="term" value="P:nicotinamide nucleotide metabolic process"/>
    <property type="evidence" value="ECO:0007669"/>
    <property type="project" value="UniProtKB-UniRule"/>
</dbReference>
<organism evidence="22 23">
    <name type="scientific">Paracidovorax wautersii</name>
    <dbReference type="NCBI Taxonomy" id="1177982"/>
    <lineage>
        <taxon>Bacteria</taxon>
        <taxon>Pseudomonadati</taxon>
        <taxon>Pseudomonadota</taxon>
        <taxon>Betaproteobacteria</taxon>
        <taxon>Burkholderiales</taxon>
        <taxon>Comamonadaceae</taxon>
        <taxon>Paracidovorax</taxon>
    </lineage>
</organism>
<dbReference type="InterPro" id="IPR004443">
    <property type="entry name" value="YjeF_N_dom"/>
</dbReference>
<gene>
    <name evidence="18" type="primary">nnrE</name>
    <name evidence="17" type="synonym">nnrD</name>
    <name evidence="22" type="ORF">SAMN04489711_109134</name>
</gene>
<evidence type="ECO:0000256" key="2">
    <source>
        <dbReference type="ARBA" id="ARBA00000909"/>
    </source>
</evidence>
<keyword evidence="22" id="KW-0808">Transferase</keyword>
<dbReference type="Gene3D" id="3.40.50.10260">
    <property type="entry name" value="YjeF N-terminal domain"/>
    <property type="match status" value="1"/>
</dbReference>
<evidence type="ECO:0000256" key="5">
    <source>
        <dbReference type="ARBA" id="ARBA00022723"/>
    </source>
</evidence>
<dbReference type="InterPro" id="IPR000631">
    <property type="entry name" value="CARKD"/>
</dbReference>
<dbReference type="PROSITE" id="PS51385">
    <property type="entry name" value="YJEF_N"/>
    <property type="match status" value="1"/>
</dbReference>
<dbReference type="InterPro" id="IPR017953">
    <property type="entry name" value="Carbohydrate_kinase_pred_CS"/>
</dbReference>
<comment type="similarity">
    <text evidence="17">Belongs to the NnrD/CARKD family.</text>
</comment>
<feature type="domain" description="YjeF C-terminal" evidence="20">
    <location>
        <begin position="236"/>
        <end position="511"/>
    </location>
</feature>
<comment type="function">
    <text evidence="18">Catalyzes the epimerization of the S- and R-forms of NAD(P)HX, a damaged form of NAD(P)H that is a result of enzymatic or heat-dependent hydration. This is a prerequisite for the S-specific NAD(P)H-hydrate dehydratase to allow the repair of both epimers of NAD(P)HX.</text>
</comment>
<dbReference type="GO" id="GO:0016301">
    <property type="term" value="F:kinase activity"/>
    <property type="evidence" value="ECO:0007669"/>
    <property type="project" value="UniProtKB-KW"/>
</dbReference>
<dbReference type="NCBIfam" id="TIGR00196">
    <property type="entry name" value="yjeF_cterm"/>
    <property type="match status" value="1"/>
</dbReference>
<comment type="similarity">
    <text evidence="3 19">In the N-terminal section; belongs to the NnrE/AIBP family.</text>
</comment>
<evidence type="ECO:0000256" key="17">
    <source>
        <dbReference type="HAMAP-Rule" id="MF_01965"/>
    </source>
</evidence>
<proteinExistence type="inferred from homology"/>
<accession>A0A1I2F4U9</accession>
<dbReference type="STRING" id="1177982.SAMN04489711_109134"/>
<feature type="binding site" evidence="18">
    <location>
        <position position="170"/>
    </location>
    <ligand>
        <name>K(+)</name>
        <dbReference type="ChEBI" id="CHEBI:29103"/>
    </ligand>
</feature>
<keyword evidence="13" id="KW-0511">Multifunctional enzyme</keyword>
<reference evidence="23" key="1">
    <citation type="submission" date="2016-10" db="EMBL/GenBank/DDBJ databases">
        <authorList>
            <person name="Varghese N."/>
            <person name="Submissions S."/>
        </authorList>
    </citation>
    <scope>NUCLEOTIDE SEQUENCE [LARGE SCALE GENOMIC DNA]</scope>
    <source>
        <strain evidence="23">DSM 27981</strain>
    </source>
</reference>
<dbReference type="EMBL" id="FONX01000009">
    <property type="protein sequence ID" value="SFF00175.1"/>
    <property type="molecule type" value="Genomic_DNA"/>
</dbReference>
<dbReference type="PANTHER" id="PTHR12592:SF0">
    <property type="entry name" value="ATP-DEPENDENT (S)-NAD(P)H-HYDRATE DEHYDRATASE"/>
    <property type="match status" value="1"/>
</dbReference>
<evidence type="ECO:0000256" key="15">
    <source>
        <dbReference type="ARBA" id="ARBA00048238"/>
    </source>
</evidence>